<dbReference type="PANTHER" id="PTHR43236">
    <property type="entry name" value="ANTITOXIN HIGA1"/>
    <property type="match status" value="1"/>
</dbReference>
<dbReference type="EMBL" id="JACOGD010000006">
    <property type="protein sequence ID" value="MBC3932623.1"/>
    <property type="molecule type" value="Genomic_DNA"/>
</dbReference>
<dbReference type="SMART" id="SM00530">
    <property type="entry name" value="HTH_XRE"/>
    <property type="match status" value="1"/>
</dbReference>
<name>A0ABR7A736_9BURK</name>
<protein>
    <submittedName>
        <fullName evidence="2">Helix-turn-helix transcriptional regulator</fullName>
    </submittedName>
</protein>
<dbReference type="Proteomes" id="UP000654304">
    <property type="component" value="Unassembled WGS sequence"/>
</dbReference>
<evidence type="ECO:0000259" key="1">
    <source>
        <dbReference type="PROSITE" id="PS50943"/>
    </source>
</evidence>
<dbReference type="InterPro" id="IPR010982">
    <property type="entry name" value="Lambda_DNA-bd_dom_sf"/>
</dbReference>
<feature type="domain" description="HTH cro/C1-type" evidence="1">
    <location>
        <begin position="20"/>
        <end position="74"/>
    </location>
</feature>
<dbReference type="CDD" id="cd00093">
    <property type="entry name" value="HTH_XRE"/>
    <property type="match status" value="1"/>
</dbReference>
<dbReference type="Pfam" id="PF01381">
    <property type="entry name" value="HTH_3"/>
    <property type="match status" value="1"/>
</dbReference>
<dbReference type="SUPFAM" id="SSF47413">
    <property type="entry name" value="lambda repressor-like DNA-binding domains"/>
    <property type="match status" value="1"/>
</dbReference>
<sequence length="122" mass="13671">MSREQLDQDTQQRVELGARIRQAREYVGMSQDDVATTLGISRPAVTNIESGARKVEALELSKLASLFGVTTEELLSGHQNIDRERVAFLARATQGLSDSDLDQLYRFTEYLRNSSKPGRRGK</sequence>
<comment type="caution">
    <text evidence="2">The sequence shown here is derived from an EMBL/GenBank/DDBJ whole genome shotgun (WGS) entry which is preliminary data.</text>
</comment>
<dbReference type="InterPro" id="IPR001387">
    <property type="entry name" value="Cro/C1-type_HTH"/>
</dbReference>
<dbReference type="RefSeq" id="WP_186904256.1">
    <property type="nucleotide sequence ID" value="NZ_JACOGD010000006.1"/>
</dbReference>
<dbReference type="Gene3D" id="1.10.260.40">
    <property type="entry name" value="lambda repressor-like DNA-binding domains"/>
    <property type="match status" value="1"/>
</dbReference>
<gene>
    <name evidence="2" type="ORF">H8K43_13120</name>
</gene>
<dbReference type="PANTHER" id="PTHR43236:SF1">
    <property type="entry name" value="BLL7220 PROTEIN"/>
    <property type="match status" value="1"/>
</dbReference>
<proteinExistence type="predicted"/>
<reference evidence="2 3" key="1">
    <citation type="submission" date="2020-08" db="EMBL/GenBank/DDBJ databases">
        <title>Novel species isolated from subtropical streams in China.</title>
        <authorList>
            <person name="Lu H."/>
        </authorList>
    </citation>
    <scope>NUCLEOTIDE SEQUENCE [LARGE SCALE GENOMIC DNA]</scope>
    <source>
        <strain evidence="2 3">CY22W</strain>
    </source>
</reference>
<dbReference type="InterPro" id="IPR052345">
    <property type="entry name" value="Rad_response_metalloprotease"/>
</dbReference>
<accession>A0ABR7A736</accession>
<evidence type="ECO:0000313" key="2">
    <source>
        <dbReference type="EMBL" id="MBC3932623.1"/>
    </source>
</evidence>
<keyword evidence="3" id="KW-1185">Reference proteome</keyword>
<evidence type="ECO:0000313" key="3">
    <source>
        <dbReference type="Proteomes" id="UP000654304"/>
    </source>
</evidence>
<dbReference type="PROSITE" id="PS50943">
    <property type="entry name" value="HTH_CROC1"/>
    <property type="match status" value="1"/>
</dbReference>
<organism evidence="2 3">
    <name type="scientific">Undibacterium curvum</name>
    <dbReference type="NCBI Taxonomy" id="2762294"/>
    <lineage>
        <taxon>Bacteria</taxon>
        <taxon>Pseudomonadati</taxon>
        <taxon>Pseudomonadota</taxon>
        <taxon>Betaproteobacteria</taxon>
        <taxon>Burkholderiales</taxon>
        <taxon>Oxalobacteraceae</taxon>
        <taxon>Undibacterium</taxon>
    </lineage>
</organism>